<feature type="non-terminal residue" evidence="1">
    <location>
        <position position="1"/>
    </location>
</feature>
<protein>
    <submittedName>
        <fullName evidence="1">Uncharacterized protein</fullName>
    </submittedName>
</protein>
<proteinExistence type="predicted"/>
<reference evidence="1" key="1">
    <citation type="submission" date="2023-11" db="EMBL/GenBank/DDBJ databases">
        <authorList>
            <person name="De Vega J J."/>
            <person name="De Vega J J."/>
        </authorList>
    </citation>
    <scope>NUCLEOTIDE SEQUENCE</scope>
</reference>
<keyword evidence="2" id="KW-1185">Reference proteome</keyword>
<dbReference type="AlphaFoldDB" id="A0AAD2JWK5"/>
<accession>A0AAD2JWK5</accession>
<organism evidence="1 2">
    <name type="scientific">Mycena citricolor</name>
    <dbReference type="NCBI Taxonomy" id="2018698"/>
    <lineage>
        <taxon>Eukaryota</taxon>
        <taxon>Fungi</taxon>
        <taxon>Dikarya</taxon>
        <taxon>Basidiomycota</taxon>
        <taxon>Agaricomycotina</taxon>
        <taxon>Agaricomycetes</taxon>
        <taxon>Agaricomycetidae</taxon>
        <taxon>Agaricales</taxon>
        <taxon>Marasmiineae</taxon>
        <taxon>Mycenaceae</taxon>
        <taxon>Mycena</taxon>
    </lineage>
</organism>
<feature type="non-terminal residue" evidence="1">
    <location>
        <position position="69"/>
    </location>
</feature>
<evidence type="ECO:0000313" key="2">
    <source>
        <dbReference type="Proteomes" id="UP001295794"/>
    </source>
</evidence>
<comment type="caution">
    <text evidence="1">The sequence shown here is derived from an EMBL/GenBank/DDBJ whole genome shotgun (WGS) entry which is preliminary data.</text>
</comment>
<name>A0AAD2JWK5_9AGAR</name>
<dbReference type="Proteomes" id="UP001295794">
    <property type="component" value="Unassembled WGS sequence"/>
</dbReference>
<gene>
    <name evidence="1" type="ORF">MYCIT1_LOCUS7126</name>
</gene>
<evidence type="ECO:0000313" key="1">
    <source>
        <dbReference type="EMBL" id="CAK5265827.1"/>
    </source>
</evidence>
<sequence length="69" mass="7606">GPARTNSTASRCDTRVQRVGGEMARQKNDFVQQSRGALLRSATGCQTLRIRRSANGDPTSYTFDQSLCR</sequence>
<dbReference type="EMBL" id="CAVNYO010000102">
    <property type="protein sequence ID" value="CAK5265827.1"/>
    <property type="molecule type" value="Genomic_DNA"/>
</dbReference>